<evidence type="ECO:0000256" key="2">
    <source>
        <dbReference type="ARBA" id="ARBA00022448"/>
    </source>
</evidence>
<protein>
    <recommendedName>
        <fullName evidence="8">Energy-coupling factor transporter ATP-binding protein EcfA2</fullName>
        <ecNumber evidence="8">7.-.-.-</ecNumber>
    </recommendedName>
</protein>
<gene>
    <name evidence="10" type="ORF">SAMN02745190_01298</name>
</gene>
<evidence type="ECO:0000313" key="11">
    <source>
        <dbReference type="Proteomes" id="UP000184404"/>
    </source>
</evidence>
<evidence type="ECO:0000256" key="7">
    <source>
        <dbReference type="ARBA" id="ARBA00023136"/>
    </source>
</evidence>
<evidence type="ECO:0000256" key="6">
    <source>
        <dbReference type="ARBA" id="ARBA00022967"/>
    </source>
</evidence>
<evidence type="ECO:0000256" key="1">
    <source>
        <dbReference type="ARBA" id="ARBA00004202"/>
    </source>
</evidence>
<comment type="subcellular location">
    <subcellularLocation>
        <location evidence="1 8">Cell membrane</location>
        <topology evidence="1 8">Peripheral membrane protein</topology>
    </subcellularLocation>
</comment>
<dbReference type="GO" id="GO:0016887">
    <property type="term" value="F:ATP hydrolysis activity"/>
    <property type="evidence" value="ECO:0007669"/>
    <property type="project" value="InterPro"/>
</dbReference>
<dbReference type="PROSITE" id="PS00211">
    <property type="entry name" value="ABC_TRANSPORTER_1"/>
    <property type="match status" value="1"/>
</dbReference>
<organism evidence="10 11">
    <name type="scientific">Schwartzia succinivorans DSM 10502</name>
    <dbReference type="NCBI Taxonomy" id="1123243"/>
    <lineage>
        <taxon>Bacteria</taxon>
        <taxon>Bacillati</taxon>
        <taxon>Bacillota</taxon>
        <taxon>Negativicutes</taxon>
        <taxon>Selenomonadales</taxon>
        <taxon>Selenomonadaceae</taxon>
        <taxon>Schwartzia</taxon>
    </lineage>
</organism>
<keyword evidence="11" id="KW-1185">Reference proteome</keyword>
<dbReference type="PANTHER" id="PTHR43553">
    <property type="entry name" value="HEAVY METAL TRANSPORTER"/>
    <property type="match status" value="1"/>
</dbReference>
<dbReference type="RefSeq" id="WP_072935353.1">
    <property type="nucleotide sequence ID" value="NZ_FQUG01000004.1"/>
</dbReference>
<dbReference type="InterPro" id="IPR015856">
    <property type="entry name" value="ABC_transpr_CbiO/EcfA_su"/>
</dbReference>
<dbReference type="InterPro" id="IPR027417">
    <property type="entry name" value="P-loop_NTPase"/>
</dbReference>
<dbReference type="SUPFAM" id="SSF52540">
    <property type="entry name" value="P-loop containing nucleoside triphosphate hydrolases"/>
    <property type="match status" value="1"/>
</dbReference>
<dbReference type="GO" id="GO:0042626">
    <property type="term" value="F:ATPase-coupled transmembrane transporter activity"/>
    <property type="evidence" value="ECO:0007669"/>
    <property type="project" value="TreeGrafter"/>
</dbReference>
<keyword evidence="3 8" id="KW-1003">Cell membrane</keyword>
<dbReference type="OrthoDB" id="197875at2"/>
<accession>A0A1M4WNN9</accession>
<comment type="subunit">
    <text evidence="8">Forms a stable energy-coupling factor (ECF) transporter complex composed of 2 membrane-embedded substrate-binding proteins (S component), 2 ATP-binding proteins (A component) and 2 transmembrane proteins (T component).</text>
</comment>
<dbReference type="GO" id="GO:0005524">
    <property type="term" value="F:ATP binding"/>
    <property type="evidence" value="ECO:0007669"/>
    <property type="project" value="UniProtKB-UniRule"/>
</dbReference>
<evidence type="ECO:0000256" key="8">
    <source>
        <dbReference type="RuleBase" id="RU365104"/>
    </source>
</evidence>
<sequence>MSIEIKNISYTYMPKTAFEHQALKNVSFTLNEGEVTAIAGHTGSGKSTIVQHLNGLLHPTDGQVLVDGTDLASKGDEAVKARQLVGLVFQYPEHQLFEETVAKDVGFGPKNLGVSEEETEKRVREALEFVDLDYDVFKDVSPFQLSGGQKRRVAIAGVLALKPKYLVLDEPTAGLDPRGREELLSRVCELHKKKKVTLIFVSHKMEDVARIADRLIVMNHGELVIDAPPRKAFLEEAAIKEAGLDIPVTVRLLTELKEKGFSVDTDAFTIDETAKRIARAIKERGRR</sequence>
<dbReference type="NCBIfam" id="NF010158">
    <property type="entry name" value="PRK13637.1"/>
    <property type="match status" value="1"/>
</dbReference>
<evidence type="ECO:0000256" key="3">
    <source>
        <dbReference type="ARBA" id="ARBA00022475"/>
    </source>
</evidence>
<dbReference type="InterPro" id="IPR003439">
    <property type="entry name" value="ABC_transporter-like_ATP-bd"/>
</dbReference>
<keyword evidence="2 8" id="KW-0813">Transport</keyword>
<dbReference type="InterPro" id="IPR050095">
    <property type="entry name" value="ECF_ABC_transporter_ATP-bd"/>
</dbReference>
<dbReference type="NCBIfam" id="TIGR04521">
    <property type="entry name" value="ECF_ATPase_2"/>
    <property type="match status" value="1"/>
</dbReference>
<proteinExistence type="inferred from homology"/>
<keyword evidence="5 8" id="KW-0067">ATP-binding</keyword>
<reference evidence="10 11" key="1">
    <citation type="submission" date="2016-11" db="EMBL/GenBank/DDBJ databases">
        <authorList>
            <person name="Jaros S."/>
            <person name="Januszkiewicz K."/>
            <person name="Wedrychowicz H."/>
        </authorList>
    </citation>
    <scope>NUCLEOTIDE SEQUENCE [LARGE SCALE GENOMIC DNA]</scope>
    <source>
        <strain evidence="10 11">DSM 10502</strain>
    </source>
</reference>
<evidence type="ECO:0000259" key="9">
    <source>
        <dbReference type="PROSITE" id="PS50893"/>
    </source>
</evidence>
<dbReference type="PANTHER" id="PTHR43553:SF27">
    <property type="entry name" value="ENERGY-COUPLING FACTOR TRANSPORTER ATP-BINDING PROTEIN ECFA2"/>
    <property type="match status" value="1"/>
</dbReference>
<keyword evidence="6" id="KW-1278">Translocase</keyword>
<dbReference type="GO" id="GO:0043190">
    <property type="term" value="C:ATP-binding cassette (ABC) transporter complex"/>
    <property type="evidence" value="ECO:0007669"/>
    <property type="project" value="TreeGrafter"/>
</dbReference>
<evidence type="ECO:0000256" key="4">
    <source>
        <dbReference type="ARBA" id="ARBA00022741"/>
    </source>
</evidence>
<dbReference type="Gene3D" id="3.40.50.300">
    <property type="entry name" value="P-loop containing nucleotide triphosphate hydrolases"/>
    <property type="match status" value="1"/>
</dbReference>
<evidence type="ECO:0000256" key="5">
    <source>
        <dbReference type="ARBA" id="ARBA00022840"/>
    </source>
</evidence>
<dbReference type="PROSITE" id="PS50893">
    <property type="entry name" value="ABC_TRANSPORTER_2"/>
    <property type="match status" value="1"/>
</dbReference>
<comment type="function">
    <text evidence="8">ATP-binding (A) component of a common energy-coupling factor (ECF) ABC-transporter complex.</text>
</comment>
<comment type="similarity">
    <text evidence="8">Belongs to the ABC transporter superfamily. Energy-coupling factor EcfA family.</text>
</comment>
<dbReference type="CDD" id="cd03225">
    <property type="entry name" value="ABC_cobalt_CbiO_domain1"/>
    <property type="match status" value="1"/>
</dbReference>
<dbReference type="InterPro" id="IPR003593">
    <property type="entry name" value="AAA+_ATPase"/>
</dbReference>
<keyword evidence="7 8" id="KW-0472">Membrane</keyword>
<dbReference type="Pfam" id="PF00005">
    <property type="entry name" value="ABC_tran"/>
    <property type="match status" value="1"/>
</dbReference>
<evidence type="ECO:0000313" key="10">
    <source>
        <dbReference type="EMBL" id="SHE82921.1"/>
    </source>
</evidence>
<dbReference type="STRING" id="1123243.SAMN02745190_01298"/>
<dbReference type="Proteomes" id="UP000184404">
    <property type="component" value="Unassembled WGS sequence"/>
</dbReference>
<dbReference type="FunFam" id="3.40.50.300:FF:000224">
    <property type="entry name" value="Energy-coupling factor transporter ATP-binding protein EcfA"/>
    <property type="match status" value="1"/>
</dbReference>
<dbReference type="SMART" id="SM00382">
    <property type="entry name" value="AAA"/>
    <property type="match status" value="1"/>
</dbReference>
<name>A0A1M4WNN9_9FIRM</name>
<feature type="domain" description="ABC transporter" evidence="9">
    <location>
        <begin position="3"/>
        <end position="245"/>
    </location>
</feature>
<dbReference type="EMBL" id="FQUG01000004">
    <property type="protein sequence ID" value="SHE82921.1"/>
    <property type="molecule type" value="Genomic_DNA"/>
</dbReference>
<dbReference type="InterPro" id="IPR030946">
    <property type="entry name" value="EcfA2"/>
</dbReference>
<dbReference type="EC" id="7.-.-.-" evidence="8"/>
<keyword evidence="4 8" id="KW-0547">Nucleotide-binding</keyword>
<dbReference type="AlphaFoldDB" id="A0A1M4WNN9"/>
<dbReference type="InterPro" id="IPR017871">
    <property type="entry name" value="ABC_transporter-like_CS"/>
</dbReference>